<gene>
    <name evidence="2" type="ORF">C8F04DRAFT_245451</name>
</gene>
<dbReference type="Proteomes" id="UP001218188">
    <property type="component" value="Unassembled WGS sequence"/>
</dbReference>
<organism evidence="2 3">
    <name type="scientific">Mycena alexandri</name>
    <dbReference type="NCBI Taxonomy" id="1745969"/>
    <lineage>
        <taxon>Eukaryota</taxon>
        <taxon>Fungi</taxon>
        <taxon>Dikarya</taxon>
        <taxon>Basidiomycota</taxon>
        <taxon>Agaricomycotina</taxon>
        <taxon>Agaricomycetes</taxon>
        <taxon>Agaricomycetidae</taxon>
        <taxon>Agaricales</taxon>
        <taxon>Marasmiineae</taxon>
        <taxon>Mycenaceae</taxon>
        <taxon>Mycena</taxon>
    </lineage>
</organism>
<comment type="caution">
    <text evidence="2">The sequence shown here is derived from an EMBL/GenBank/DDBJ whole genome shotgun (WGS) entry which is preliminary data.</text>
</comment>
<name>A0AAD6S753_9AGAR</name>
<sequence length="111" mass="12333">MHNLIRRNFSLLVLAGVSFIGAFSRLTSGRYTPQWYAYQLERAPNTRGTWFIPAMDILLGLLFPRRTRTPAVMAITVFFGLGLGLRVVAGKDFTGDAALLVLALLTLSTTW</sequence>
<evidence type="ECO:0000256" key="1">
    <source>
        <dbReference type="SAM" id="Phobius"/>
    </source>
</evidence>
<reference evidence="2" key="1">
    <citation type="submission" date="2023-03" db="EMBL/GenBank/DDBJ databases">
        <title>Massive genome expansion in bonnet fungi (Mycena s.s.) driven by repeated elements and novel gene families across ecological guilds.</title>
        <authorList>
            <consortium name="Lawrence Berkeley National Laboratory"/>
            <person name="Harder C.B."/>
            <person name="Miyauchi S."/>
            <person name="Viragh M."/>
            <person name="Kuo A."/>
            <person name="Thoen E."/>
            <person name="Andreopoulos B."/>
            <person name="Lu D."/>
            <person name="Skrede I."/>
            <person name="Drula E."/>
            <person name="Henrissat B."/>
            <person name="Morin E."/>
            <person name="Kohler A."/>
            <person name="Barry K."/>
            <person name="LaButti K."/>
            <person name="Morin E."/>
            <person name="Salamov A."/>
            <person name="Lipzen A."/>
            <person name="Mereny Z."/>
            <person name="Hegedus B."/>
            <person name="Baldrian P."/>
            <person name="Stursova M."/>
            <person name="Weitz H."/>
            <person name="Taylor A."/>
            <person name="Grigoriev I.V."/>
            <person name="Nagy L.G."/>
            <person name="Martin F."/>
            <person name="Kauserud H."/>
        </authorList>
    </citation>
    <scope>NUCLEOTIDE SEQUENCE</scope>
    <source>
        <strain evidence="2">CBHHK200</strain>
    </source>
</reference>
<keyword evidence="1" id="KW-0812">Transmembrane</keyword>
<feature type="transmembrane region" description="Helical" evidence="1">
    <location>
        <begin position="48"/>
        <end position="64"/>
    </location>
</feature>
<keyword evidence="3" id="KW-1185">Reference proteome</keyword>
<proteinExistence type="predicted"/>
<accession>A0AAD6S753</accession>
<keyword evidence="1" id="KW-1133">Transmembrane helix</keyword>
<dbReference type="EMBL" id="JARJCM010000217">
    <property type="protein sequence ID" value="KAJ7022094.1"/>
    <property type="molecule type" value="Genomic_DNA"/>
</dbReference>
<evidence type="ECO:0000313" key="3">
    <source>
        <dbReference type="Proteomes" id="UP001218188"/>
    </source>
</evidence>
<feature type="transmembrane region" description="Helical" evidence="1">
    <location>
        <begin position="71"/>
        <end position="89"/>
    </location>
</feature>
<protein>
    <submittedName>
        <fullName evidence="2">Uncharacterized protein</fullName>
    </submittedName>
</protein>
<dbReference type="AlphaFoldDB" id="A0AAD6S753"/>
<keyword evidence="1" id="KW-0472">Membrane</keyword>
<evidence type="ECO:0000313" key="2">
    <source>
        <dbReference type="EMBL" id="KAJ7022094.1"/>
    </source>
</evidence>